<name>A0ACD3ANI3_9AGAR</name>
<organism evidence="1 2">
    <name type="scientific">Pluteus cervinus</name>
    <dbReference type="NCBI Taxonomy" id="181527"/>
    <lineage>
        <taxon>Eukaryota</taxon>
        <taxon>Fungi</taxon>
        <taxon>Dikarya</taxon>
        <taxon>Basidiomycota</taxon>
        <taxon>Agaricomycotina</taxon>
        <taxon>Agaricomycetes</taxon>
        <taxon>Agaricomycetidae</taxon>
        <taxon>Agaricales</taxon>
        <taxon>Pluteineae</taxon>
        <taxon>Pluteaceae</taxon>
        <taxon>Pluteus</taxon>
    </lineage>
</organism>
<accession>A0ACD3ANI3</accession>
<protein>
    <submittedName>
        <fullName evidence="1">Uncharacterized protein</fullName>
    </submittedName>
</protein>
<evidence type="ECO:0000313" key="1">
    <source>
        <dbReference type="EMBL" id="TFK67258.1"/>
    </source>
</evidence>
<dbReference type="Proteomes" id="UP000308600">
    <property type="component" value="Unassembled WGS sequence"/>
</dbReference>
<gene>
    <name evidence="1" type="ORF">BDN72DRAFT_961115</name>
</gene>
<sequence length="472" mass="53182">MACESSEASSHAVGDVQDRSAKPILMKKAPLIIHSLPPELLQEIFTFSATYDLPERRPFMDSIPQFNMTSLNISHVCMRWRSLALATPEMWTWMEIQHPNERCLELVRYYLLLAGKTQGLHLSFVERRYAHHCGSEGSPPEQQWTLEIFKLWISQADRWRSIHFELGETREIKDMIDLPVVSNSLKRVTSVYFQASWSDSTTQPFLDALYTSPALREVSWVYRGPPRNAHFAGLNSVTVLHHKLSWTKFFSLLEACKELKYIEATLAARTQAEATSVTRVVTASALETLRLPSSSLEVKSGIFLDYIRAPNLRESQLVASRSDSGALRRFLDQSGCRLRKLLIEGDFHLQLEKDVLEFLLQAAAHLTSLEVYLMESSQLSSLTISAFSPQTTDGTGVYIPFPSLVRLSLQFIGSTLDGTVGNMLSSRAQHGALPWDFAAEFASEPQPRDKQIVSQLNEDAKLKGLDTVLSLC</sequence>
<dbReference type="EMBL" id="ML208380">
    <property type="protein sequence ID" value="TFK67258.1"/>
    <property type="molecule type" value="Genomic_DNA"/>
</dbReference>
<proteinExistence type="predicted"/>
<reference evidence="1 2" key="1">
    <citation type="journal article" date="2019" name="Nat. Ecol. Evol.">
        <title>Megaphylogeny resolves global patterns of mushroom evolution.</title>
        <authorList>
            <person name="Varga T."/>
            <person name="Krizsan K."/>
            <person name="Foldi C."/>
            <person name="Dima B."/>
            <person name="Sanchez-Garcia M."/>
            <person name="Sanchez-Ramirez S."/>
            <person name="Szollosi G.J."/>
            <person name="Szarkandi J.G."/>
            <person name="Papp V."/>
            <person name="Albert L."/>
            <person name="Andreopoulos W."/>
            <person name="Angelini C."/>
            <person name="Antonin V."/>
            <person name="Barry K.W."/>
            <person name="Bougher N.L."/>
            <person name="Buchanan P."/>
            <person name="Buyck B."/>
            <person name="Bense V."/>
            <person name="Catcheside P."/>
            <person name="Chovatia M."/>
            <person name="Cooper J."/>
            <person name="Damon W."/>
            <person name="Desjardin D."/>
            <person name="Finy P."/>
            <person name="Geml J."/>
            <person name="Haridas S."/>
            <person name="Hughes K."/>
            <person name="Justo A."/>
            <person name="Karasinski D."/>
            <person name="Kautmanova I."/>
            <person name="Kiss B."/>
            <person name="Kocsube S."/>
            <person name="Kotiranta H."/>
            <person name="LaButti K.M."/>
            <person name="Lechner B.E."/>
            <person name="Liimatainen K."/>
            <person name="Lipzen A."/>
            <person name="Lukacs Z."/>
            <person name="Mihaltcheva S."/>
            <person name="Morgado L.N."/>
            <person name="Niskanen T."/>
            <person name="Noordeloos M.E."/>
            <person name="Ohm R.A."/>
            <person name="Ortiz-Santana B."/>
            <person name="Ovrebo C."/>
            <person name="Racz N."/>
            <person name="Riley R."/>
            <person name="Savchenko A."/>
            <person name="Shiryaev A."/>
            <person name="Soop K."/>
            <person name="Spirin V."/>
            <person name="Szebenyi C."/>
            <person name="Tomsovsky M."/>
            <person name="Tulloss R.E."/>
            <person name="Uehling J."/>
            <person name="Grigoriev I.V."/>
            <person name="Vagvolgyi C."/>
            <person name="Papp T."/>
            <person name="Martin F.M."/>
            <person name="Miettinen O."/>
            <person name="Hibbett D.S."/>
            <person name="Nagy L.G."/>
        </authorList>
    </citation>
    <scope>NUCLEOTIDE SEQUENCE [LARGE SCALE GENOMIC DNA]</scope>
    <source>
        <strain evidence="1 2">NL-1719</strain>
    </source>
</reference>
<keyword evidence="2" id="KW-1185">Reference proteome</keyword>
<evidence type="ECO:0000313" key="2">
    <source>
        <dbReference type="Proteomes" id="UP000308600"/>
    </source>
</evidence>